<gene>
    <name evidence="5" type="ORF">ACFOM8_19040</name>
</gene>
<proteinExistence type="predicted"/>
<reference evidence="6" key="1">
    <citation type="journal article" date="2019" name="Int. J. Syst. Evol. Microbiol.">
        <title>The Global Catalogue of Microorganisms (GCM) 10K type strain sequencing project: providing services to taxonomists for standard genome sequencing and annotation.</title>
        <authorList>
            <consortium name="The Broad Institute Genomics Platform"/>
            <consortium name="The Broad Institute Genome Sequencing Center for Infectious Disease"/>
            <person name="Wu L."/>
            <person name="Ma J."/>
        </authorList>
    </citation>
    <scope>NUCLEOTIDE SEQUENCE [LARGE SCALE GENOMIC DNA]</scope>
    <source>
        <strain evidence="6">KCTC 42473</strain>
    </source>
</reference>
<dbReference type="InterPro" id="IPR008920">
    <property type="entry name" value="TF_FadR/GntR_C"/>
</dbReference>
<organism evidence="5 6">
    <name type="scientific">Paracoccus angustae</name>
    <dbReference type="NCBI Taxonomy" id="1671480"/>
    <lineage>
        <taxon>Bacteria</taxon>
        <taxon>Pseudomonadati</taxon>
        <taxon>Pseudomonadota</taxon>
        <taxon>Alphaproteobacteria</taxon>
        <taxon>Rhodobacterales</taxon>
        <taxon>Paracoccaceae</taxon>
        <taxon>Paracoccus</taxon>
    </lineage>
</organism>
<evidence type="ECO:0000256" key="2">
    <source>
        <dbReference type="ARBA" id="ARBA00023125"/>
    </source>
</evidence>
<dbReference type="Proteomes" id="UP001595539">
    <property type="component" value="Unassembled WGS sequence"/>
</dbReference>
<dbReference type="Gene3D" id="1.20.120.530">
    <property type="entry name" value="GntR ligand-binding domain-like"/>
    <property type="match status" value="1"/>
</dbReference>
<comment type="caution">
    <text evidence="5">The sequence shown here is derived from an EMBL/GenBank/DDBJ whole genome shotgun (WGS) entry which is preliminary data.</text>
</comment>
<dbReference type="PANTHER" id="PTHR43537:SF49">
    <property type="entry name" value="TRANSCRIPTIONAL REGULATORY PROTEIN"/>
    <property type="match status" value="1"/>
</dbReference>
<evidence type="ECO:0000259" key="4">
    <source>
        <dbReference type="SMART" id="SM00895"/>
    </source>
</evidence>
<dbReference type="SUPFAM" id="SSF48008">
    <property type="entry name" value="GntR ligand-binding domain-like"/>
    <property type="match status" value="1"/>
</dbReference>
<protein>
    <submittedName>
        <fullName evidence="5">GntR family transcriptional regulator</fullName>
    </submittedName>
</protein>
<dbReference type="RefSeq" id="WP_377763849.1">
    <property type="nucleotide sequence ID" value="NZ_JBHRXY010000032.1"/>
</dbReference>
<keyword evidence="6" id="KW-1185">Reference proteome</keyword>
<dbReference type="InterPro" id="IPR011711">
    <property type="entry name" value="GntR_C"/>
</dbReference>
<evidence type="ECO:0000256" key="3">
    <source>
        <dbReference type="ARBA" id="ARBA00023163"/>
    </source>
</evidence>
<keyword evidence="1" id="KW-0805">Transcription regulation</keyword>
<dbReference type="PANTHER" id="PTHR43537">
    <property type="entry name" value="TRANSCRIPTIONAL REGULATOR, GNTR FAMILY"/>
    <property type="match status" value="1"/>
</dbReference>
<keyword evidence="2" id="KW-0238">DNA-binding</keyword>
<dbReference type="SMART" id="SM00895">
    <property type="entry name" value="FCD"/>
    <property type="match status" value="1"/>
</dbReference>
<name>A0ABV7U8S7_9RHOB</name>
<accession>A0ABV7U8S7</accession>
<evidence type="ECO:0000256" key="1">
    <source>
        <dbReference type="ARBA" id="ARBA00023015"/>
    </source>
</evidence>
<dbReference type="Pfam" id="PF07729">
    <property type="entry name" value="FCD"/>
    <property type="match status" value="1"/>
</dbReference>
<evidence type="ECO:0000313" key="5">
    <source>
        <dbReference type="EMBL" id="MFC3631531.1"/>
    </source>
</evidence>
<sequence length="148" mass="16470">MTPMPHLLLDLFEALAEIEALCASLAAQRVLLADLPALENDVQRMAEADLAAYPQMNFDFHDRICRLGRNGELARLADGLRQRLAPMRRVQLARPDRQQRSVCEHRALVAALYERDGPLAGSIMRAHLRIAMREVLFASGQPPSSATS</sequence>
<feature type="domain" description="GntR C-terminal" evidence="4">
    <location>
        <begin position="10"/>
        <end position="130"/>
    </location>
</feature>
<evidence type="ECO:0000313" key="6">
    <source>
        <dbReference type="Proteomes" id="UP001595539"/>
    </source>
</evidence>
<dbReference type="EMBL" id="JBHRXY010000032">
    <property type="protein sequence ID" value="MFC3631531.1"/>
    <property type="molecule type" value="Genomic_DNA"/>
</dbReference>
<keyword evidence="3" id="KW-0804">Transcription</keyword>